<reference evidence="2 3" key="1">
    <citation type="submission" date="2014-12" db="EMBL/GenBank/DDBJ databases">
        <title>Draft genome sequences of 10 type strains of Lactococcus.</title>
        <authorList>
            <person name="Sun Z."/>
            <person name="Zhong Z."/>
            <person name="Liu W."/>
            <person name="Zhang W."/>
            <person name="Zhang H."/>
        </authorList>
    </citation>
    <scope>NUCLEOTIDE SEQUENCE [LARGE SCALE GENOMIC DNA]</scope>
    <source>
        <strain evidence="2 3">DSM 21502</strain>
    </source>
</reference>
<feature type="domain" description="Helix-turn-helix type 11" evidence="1">
    <location>
        <begin position="8"/>
        <end position="63"/>
    </location>
</feature>
<dbReference type="InterPro" id="IPR036388">
    <property type="entry name" value="WH-like_DNA-bd_sf"/>
</dbReference>
<dbReference type="PANTHER" id="PTHR34580">
    <property type="match status" value="1"/>
</dbReference>
<accession>A0A2A5SS60</accession>
<comment type="caution">
    <text evidence="2">The sequence shown here is derived from an EMBL/GenBank/DDBJ whole genome shotgun (WGS) entry which is preliminary data.</text>
</comment>
<dbReference type="InterPro" id="IPR036390">
    <property type="entry name" value="WH_DNA-bd_sf"/>
</dbReference>
<sequence>MKMNKAERLNKELIFLNNKHTFQLNDLMTEFKISKRTAQRDLDNLQAMGLPFYSELGRAGGYKIINQYFHVPIYFNYEEIQAIFFALNALTRLSSTPFEASYKQIREKMMTIIHDGQQKQIEKLLEIVEYWGTAPVSAPIFLSKIMKAVIENKGIKIQSMQYGLQNYELQVATLYYRNGIWMISAYDIVSQNWGDFRCDEIISCHIFDLGKHYKSLQQLKRERTVYFKKYRKIPFSCSLTSSGKEHFLKNHYPNMSLQNDGDAYHLTGYYSETELELMAHYLISFGKELTIEFPTELKNAYINQLKYMINQN</sequence>
<protein>
    <recommendedName>
        <fullName evidence="1">Helix-turn-helix type 11 domain-containing protein</fullName>
    </recommendedName>
</protein>
<gene>
    <name evidence="2" type="ORF">RU92_GL002321</name>
</gene>
<dbReference type="InterPro" id="IPR013196">
    <property type="entry name" value="HTH_11"/>
</dbReference>
<dbReference type="AlphaFoldDB" id="A0A2A5SS60"/>
<evidence type="ECO:0000313" key="3">
    <source>
        <dbReference type="Proteomes" id="UP000218711"/>
    </source>
</evidence>
<name>A0A2A5SS60_LACLC</name>
<proteinExistence type="predicted"/>
<evidence type="ECO:0000259" key="1">
    <source>
        <dbReference type="Pfam" id="PF08279"/>
    </source>
</evidence>
<dbReference type="SUPFAM" id="SSF46785">
    <property type="entry name" value="Winged helix' DNA-binding domain"/>
    <property type="match status" value="1"/>
</dbReference>
<dbReference type="PANTHER" id="PTHR34580:SF9">
    <property type="entry name" value="SLL5097 PROTEIN"/>
    <property type="match status" value="1"/>
</dbReference>
<organism evidence="2 3">
    <name type="scientific">Lactococcus cremoris subsp. tructae</name>
    <dbReference type="NCBI Taxonomy" id="542833"/>
    <lineage>
        <taxon>Bacteria</taxon>
        <taxon>Bacillati</taxon>
        <taxon>Bacillota</taxon>
        <taxon>Bacilli</taxon>
        <taxon>Lactobacillales</taxon>
        <taxon>Streptococcaceae</taxon>
        <taxon>Lactococcus</taxon>
    </lineage>
</organism>
<dbReference type="Gene3D" id="1.10.10.10">
    <property type="entry name" value="Winged helix-like DNA-binding domain superfamily/Winged helix DNA-binding domain"/>
    <property type="match status" value="1"/>
</dbReference>
<dbReference type="InterPro" id="IPR051534">
    <property type="entry name" value="CBASS_pafABC_assoc_protein"/>
</dbReference>
<dbReference type="EMBL" id="JXKC01000007">
    <property type="protein sequence ID" value="PCS18016.1"/>
    <property type="molecule type" value="Genomic_DNA"/>
</dbReference>
<evidence type="ECO:0000313" key="2">
    <source>
        <dbReference type="EMBL" id="PCS18016.1"/>
    </source>
</evidence>
<dbReference type="Proteomes" id="UP000218711">
    <property type="component" value="Unassembled WGS sequence"/>
</dbReference>
<dbReference type="Pfam" id="PF08279">
    <property type="entry name" value="HTH_11"/>
    <property type="match status" value="1"/>
</dbReference>